<keyword evidence="1" id="KW-0378">Hydrolase</keyword>
<evidence type="ECO:0000256" key="2">
    <source>
        <dbReference type="SAM" id="MobiDB-lite"/>
    </source>
</evidence>
<feature type="compositionally biased region" description="Polar residues" evidence="2">
    <location>
        <begin position="386"/>
        <end position="396"/>
    </location>
</feature>
<keyword evidence="5" id="KW-1185">Reference proteome</keyword>
<organism evidence="4 5">
    <name type="scientific">Podospora australis</name>
    <dbReference type="NCBI Taxonomy" id="1536484"/>
    <lineage>
        <taxon>Eukaryota</taxon>
        <taxon>Fungi</taxon>
        <taxon>Dikarya</taxon>
        <taxon>Ascomycota</taxon>
        <taxon>Pezizomycotina</taxon>
        <taxon>Sordariomycetes</taxon>
        <taxon>Sordariomycetidae</taxon>
        <taxon>Sordariales</taxon>
        <taxon>Podosporaceae</taxon>
        <taxon>Podospora</taxon>
    </lineage>
</organism>
<accession>A0AAN7AKW8</accession>
<dbReference type="Pfam" id="PF04185">
    <property type="entry name" value="Phosphoesterase"/>
    <property type="match status" value="1"/>
</dbReference>
<proteinExistence type="predicted"/>
<evidence type="ECO:0000256" key="3">
    <source>
        <dbReference type="SAM" id="SignalP"/>
    </source>
</evidence>
<keyword evidence="3" id="KW-0732">Signal</keyword>
<reference evidence="4" key="2">
    <citation type="submission" date="2023-05" db="EMBL/GenBank/DDBJ databases">
        <authorList>
            <consortium name="Lawrence Berkeley National Laboratory"/>
            <person name="Steindorff A."/>
            <person name="Hensen N."/>
            <person name="Bonometti L."/>
            <person name="Westerberg I."/>
            <person name="Brannstrom I.O."/>
            <person name="Guillou S."/>
            <person name="Cros-Aarteil S."/>
            <person name="Calhoun S."/>
            <person name="Haridas S."/>
            <person name="Kuo A."/>
            <person name="Mondo S."/>
            <person name="Pangilinan J."/>
            <person name="Riley R."/>
            <person name="Labutti K."/>
            <person name="Andreopoulos B."/>
            <person name="Lipzen A."/>
            <person name="Chen C."/>
            <person name="Yanf M."/>
            <person name="Daum C."/>
            <person name="Ng V."/>
            <person name="Clum A."/>
            <person name="Ohm R."/>
            <person name="Martin F."/>
            <person name="Silar P."/>
            <person name="Natvig D."/>
            <person name="Lalanne C."/>
            <person name="Gautier V."/>
            <person name="Ament-Velasquez S.L."/>
            <person name="Kruys A."/>
            <person name="Hutchinson M.I."/>
            <person name="Powell A.J."/>
            <person name="Barry K."/>
            <person name="Miller A.N."/>
            <person name="Grigoriev I.V."/>
            <person name="Debuchy R."/>
            <person name="Gladieux P."/>
            <person name="Thoren M.H."/>
            <person name="Johannesson H."/>
        </authorList>
    </citation>
    <scope>NUCLEOTIDE SEQUENCE</scope>
    <source>
        <strain evidence="4">PSN309</strain>
    </source>
</reference>
<evidence type="ECO:0000256" key="1">
    <source>
        <dbReference type="ARBA" id="ARBA00022801"/>
    </source>
</evidence>
<reference evidence="4" key="1">
    <citation type="journal article" date="2023" name="Mol. Phylogenet. Evol.">
        <title>Genome-scale phylogeny and comparative genomics of the fungal order Sordariales.</title>
        <authorList>
            <person name="Hensen N."/>
            <person name="Bonometti L."/>
            <person name="Westerberg I."/>
            <person name="Brannstrom I.O."/>
            <person name="Guillou S."/>
            <person name="Cros-Aarteil S."/>
            <person name="Calhoun S."/>
            <person name="Haridas S."/>
            <person name="Kuo A."/>
            <person name="Mondo S."/>
            <person name="Pangilinan J."/>
            <person name="Riley R."/>
            <person name="LaButti K."/>
            <person name="Andreopoulos B."/>
            <person name="Lipzen A."/>
            <person name="Chen C."/>
            <person name="Yan M."/>
            <person name="Daum C."/>
            <person name="Ng V."/>
            <person name="Clum A."/>
            <person name="Steindorff A."/>
            <person name="Ohm R.A."/>
            <person name="Martin F."/>
            <person name="Silar P."/>
            <person name="Natvig D.O."/>
            <person name="Lalanne C."/>
            <person name="Gautier V."/>
            <person name="Ament-Velasquez S.L."/>
            <person name="Kruys A."/>
            <person name="Hutchinson M.I."/>
            <person name="Powell A.J."/>
            <person name="Barry K."/>
            <person name="Miller A.N."/>
            <person name="Grigoriev I.V."/>
            <person name="Debuchy R."/>
            <person name="Gladieux P."/>
            <person name="Hiltunen Thoren M."/>
            <person name="Johannesson H."/>
        </authorList>
    </citation>
    <scope>NUCLEOTIDE SEQUENCE</scope>
    <source>
        <strain evidence="4">PSN309</strain>
    </source>
</reference>
<protein>
    <submittedName>
        <fullName evidence="4">Acid phosphatase</fullName>
    </submittedName>
</protein>
<name>A0AAN7AKW8_9PEZI</name>
<dbReference type="FunFam" id="3.40.720.10:FF:000064">
    <property type="entry name" value="Probable acid phosphatase Pho610"/>
    <property type="match status" value="1"/>
</dbReference>
<feature type="region of interest" description="Disordered" evidence="2">
    <location>
        <begin position="362"/>
        <end position="396"/>
    </location>
</feature>
<evidence type="ECO:0000313" key="4">
    <source>
        <dbReference type="EMBL" id="KAK4189847.1"/>
    </source>
</evidence>
<dbReference type="EMBL" id="MU864371">
    <property type="protein sequence ID" value="KAK4189847.1"/>
    <property type="molecule type" value="Genomic_DNA"/>
</dbReference>
<dbReference type="AlphaFoldDB" id="A0AAN7AKW8"/>
<dbReference type="GO" id="GO:0016788">
    <property type="term" value="F:hydrolase activity, acting on ester bonds"/>
    <property type="evidence" value="ECO:0007669"/>
    <property type="project" value="InterPro"/>
</dbReference>
<dbReference type="PANTHER" id="PTHR31956:SF15">
    <property type="entry name" value="ACID PHOSPHATASE PHOA"/>
    <property type="match status" value="1"/>
</dbReference>
<dbReference type="PANTHER" id="PTHR31956">
    <property type="entry name" value="NON-SPECIFIC PHOSPHOLIPASE C4-RELATED"/>
    <property type="match status" value="1"/>
</dbReference>
<sequence length="396" mass="44075">MRWSSLIVFLGCASWEVAASAAKLVPGKAFDRLITIWLENQDYANVILEPSITDLKRRGILATRFYAHTHPSQPNYLAAIGGDYFGLDHDDMVHIPENVSTVVDLLEHKNVSWGAYMEDLPGPGYMGNYSEGQEGIGGNWDYVRKHNPFVSYDSVTMKGDRLLKLESFNDFQRAFKAKTLPQFVFMTPNMMNDGHNSSNKFAADWSHKFVQPLLAENAFDEKTLILLTYDESEDYSQPNHIVTLLLGSAIPPALKGTEDSTFYTHYSMLSTMENNWELPNLGRYDVGANVFKFVADASGYKNNQDPENAPTVNNSVSYPGFLNGDPKKKLPIPIPNTKLIGAGGLPILDKIKVAWSGATRDKSWQTPYDGSGRVCDGDRNPPIYNPSKSNVKGTSI</sequence>
<gene>
    <name evidence="4" type="ORF">QBC35DRAFT_449886</name>
</gene>
<dbReference type="InterPro" id="IPR007312">
    <property type="entry name" value="Phosphoesterase"/>
</dbReference>
<feature type="chain" id="PRO_5042978197" evidence="3">
    <location>
        <begin position="22"/>
        <end position="396"/>
    </location>
</feature>
<dbReference type="Proteomes" id="UP001302126">
    <property type="component" value="Unassembled WGS sequence"/>
</dbReference>
<dbReference type="GO" id="GO:0009395">
    <property type="term" value="P:phospholipid catabolic process"/>
    <property type="evidence" value="ECO:0007669"/>
    <property type="project" value="TreeGrafter"/>
</dbReference>
<comment type="caution">
    <text evidence="4">The sequence shown here is derived from an EMBL/GenBank/DDBJ whole genome shotgun (WGS) entry which is preliminary data.</text>
</comment>
<feature type="signal peptide" evidence="3">
    <location>
        <begin position="1"/>
        <end position="21"/>
    </location>
</feature>
<dbReference type="InterPro" id="IPR017850">
    <property type="entry name" value="Alkaline_phosphatase_core_sf"/>
</dbReference>
<dbReference type="Gene3D" id="3.40.720.10">
    <property type="entry name" value="Alkaline Phosphatase, subunit A"/>
    <property type="match status" value="1"/>
</dbReference>
<evidence type="ECO:0000313" key="5">
    <source>
        <dbReference type="Proteomes" id="UP001302126"/>
    </source>
</evidence>